<evidence type="ECO:0008006" key="4">
    <source>
        <dbReference type="Google" id="ProtNLM"/>
    </source>
</evidence>
<dbReference type="STRING" id="5364.A0A5C3N830"/>
<proteinExistence type="inferred from homology"/>
<dbReference type="PANTHER" id="PTHR21011">
    <property type="entry name" value="MITOCHONDRIAL 28S RIBOSOMAL PROTEIN S6"/>
    <property type="match status" value="1"/>
</dbReference>
<evidence type="ECO:0000256" key="1">
    <source>
        <dbReference type="ARBA" id="ARBA00009512"/>
    </source>
</evidence>
<dbReference type="GO" id="GO:0006412">
    <property type="term" value="P:translation"/>
    <property type="evidence" value="ECO:0007669"/>
    <property type="project" value="InterPro"/>
</dbReference>
<sequence length="114" mass="13518">MPFYRMLCISVHYANYAQIRGLVKQAAETILDNGGVVRKIDSWGTKVLPQRMRRHRQNHTAGDYWMMYFDTSPKVLREFNTLMRNDPRVIRWTTLKIGDKVEDIVSRPEKTFLK</sequence>
<protein>
    <recommendedName>
        <fullName evidence="4">Ribosomal protein S6</fullName>
    </recommendedName>
</protein>
<dbReference type="NCBIfam" id="TIGR00166">
    <property type="entry name" value="S6"/>
    <property type="match status" value="1"/>
</dbReference>
<organism evidence="2 3">
    <name type="scientific">Heliocybe sulcata</name>
    <dbReference type="NCBI Taxonomy" id="5364"/>
    <lineage>
        <taxon>Eukaryota</taxon>
        <taxon>Fungi</taxon>
        <taxon>Dikarya</taxon>
        <taxon>Basidiomycota</taxon>
        <taxon>Agaricomycotina</taxon>
        <taxon>Agaricomycetes</taxon>
        <taxon>Gloeophyllales</taxon>
        <taxon>Gloeophyllaceae</taxon>
        <taxon>Heliocybe</taxon>
    </lineage>
</organism>
<dbReference type="GO" id="GO:0070181">
    <property type="term" value="F:small ribosomal subunit rRNA binding"/>
    <property type="evidence" value="ECO:0007669"/>
    <property type="project" value="TreeGrafter"/>
</dbReference>
<dbReference type="Gene3D" id="3.30.70.60">
    <property type="match status" value="1"/>
</dbReference>
<dbReference type="Pfam" id="PF01250">
    <property type="entry name" value="Ribosomal_S6"/>
    <property type="match status" value="1"/>
</dbReference>
<reference evidence="2 3" key="1">
    <citation type="journal article" date="2019" name="Nat. Ecol. Evol.">
        <title>Megaphylogeny resolves global patterns of mushroom evolution.</title>
        <authorList>
            <person name="Varga T."/>
            <person name="Krizsan K."/>
            <person name="Foldi C."/>
            <person name="Dima B."/>
            <person name="Sanchez-Garcia M."/>
            <person name="Sanchez-Ramirez S."/>
            <person name="Szollosi G.J."/>
            <person name="Szarkandi J.G."/>
            <person name="Papp V."/>
            <person name="Albert L."/>
            <person name="Andreopoulos W."/>
            <person name="Angelini C."/>
            <person name="Antonin V."/>
            <person name="Barry K.W."/>
            <person name="Bougher N.L."/>
            <person name="Buchanan P."/>
            <person name="Buyck B."/>
            <person name="Bense V."/>
            <person name="Catcheside P."/>
            <person name="Chovatia M."/>
            <person name="Cooper J."/>
            <person name="Damon W."/>
            <person name="Desjardin D."/>
            <person name="Finy P."/>
            <person name="Geml J."/>
            <person name="Haridas S."/>
            <person name="Hughes K."/>
            <person name="Justo A."/>
            <person name="Karasinski D."/>
            <person name="Kautmanova I."/>
            <person name="Kiss B."/>
            <person name="Kocsube S."/>
            <person name="Kotiranta H."/>
            <person name="LaButti K.M."/>
            <person name="Lechner B.E."/>
            <person name="Liimatainen K."/>
            <person name="Lipzen A."/>
            <person name="Lukacs Z."/>
            <person name="Mihaltcheva S."/>
            <person name="Morgado L.N."/>
            <person name="Niskanen T."/>
            <person name="Noordeloos M.E."/>
            <person name="Ohm R.A."/>
            <person name="Ortiz-Santana B."/>
            <person name="Ovrebo C."/>
            <person name="Racz N."/>
            <person name="Riley R."/>
            <person name="Savchenko A."/>
            <person name="Shiryaev A."/>
            <person name="Soop K."/>
            <person name="Spirin V."/>
            <person name="Szebenyi C."/>
            <person name="Tomsovsky M."/>
            <person name="Tulloss R.E."/>
            <person name="Uehling J."/>
            <person name="Grigoriev I.V."/>
            <person name="Vagvolgyi C."/>
            <person name="Papp T."/>
            <person name="Martin F.M."/>
            <person name="Miettinen O."/>
            <person name="Hibbett D.S."/>
            <person name="Nagy L.G."/>
        </authorList>
    </citation>
    <scope>NUCLEOTIDE SEQUENCE [LARGE SCALE GENOMIC DNA]</scope>
    <source>
        <strain evidence="2 3">OMC1185</strain>
    </source>
</reference>
<gene>
    <name evidence="2" type="ORF">OE88DRAFT_1711024</name>
</gene>
<name>A0A5C3N830_9AGAM</name>
<evidence type="ECO:0000313" key="2">
    <source>
        <dbReference type="EMBL" id="TFK53979.1"/>
    </source>
</evidence>
<dbReference type="AlphaFoldDB" id="A0A5C3N830"/>
<dbReference type="EMBL" id="ML213506">
    <property type="protein sequence ID" value="TFK53979.1"/>
    <property type="molecule type" value="Genomic_DNA"/>
</dbReference>
<keyword evidence="3" id="KW-1185">Reference proteome</keyword>
<accession>A0A5C3N830</accession>
<dbReference type="GO" id="GO:0005763">
    <property type="term" value="C:mitochondrial small ribosomal subunit"/>
    <property type="evidence" value="ECO:0007669"/>
    <property type="project" value="TreeGrafter"/>
</dbReference>
<dbReference type="InterPro" id="IPR035980">
    <property type="entry name" value="Ribosomal_bS6_sf"/>
</dbReference>
<dbReference type="SUPFAM" id="SSF54995">
    <property type="entry name" value="Ribosomal protein S6"/>
    <property type="match status" value="1"/>
</dbReference>
<dbReference type="InterPro" id="IPR014717">
    <property type="entry name" value="Transl_elong_EF1B/ribsomal_bS6"/>
</dbReference>
<dbReference type="GO" id="GO:0003735">
    <property type="term" value="F:structural constituent of ribosome"/>
    <property type="evidence" value="ECO:0007669"/>
    <property type="project" value="InterPro"/>
</dbReference>
<dbReference type="OrthoDB" id="10259681at2759"/>
<comment type="similarity">
    <text evidence="1">Belongs to the bacterial ribosomal protein bS6 family.</text>
</comment>
<dbReference type="CDD" id="cd15465">
    <property type="entry name" value="bS6_mito"/>
    <property type="match status" value="1"/>
</dbReference>
<evidence type="ECO:0000313" key="3">
    <source>
        <dbReference type="Proteomes" id="UP000305948"/>
    </source>
</evidence>
<dbReference type="InterPro" id="IPR000529">
    <property type="entry name" value="Ribosomal_bS6"/>
</dbReference>
<dbReference type="PANTHER" id="PTHR21011:SF1">
    <property type="entry name" value="SMALL RIBOSOMAL SUBUNIT PROTEIN BS6M"/>
    <property type="match status" value="1"/>
</dbReference>
<dbReference type="Proteomes" id="UP000305948">
    <property type="component" value="Unassembled WGS sequence"/>
</dbReference>